<feature type="transmembrane region" description="Helical" evidence="1">
    <location>
        <begin position="216"/>
        <end position="236"/>
    </location>
</feature>
<dbReference type="Proteomes" id="UP000076976">
    <property type="component" value="Unassembled WGS sequence"/>
</dbReference>
<protein>
    <submittedName>
        <fullName evidence="2">Uncharacterized protein</fullName>
    </submittedName>
</protein>
<keyword evidence="1" id="KW-1133">Transmembrane helix</keyword>
<accession>A0A176QEC5</accession>
<evidence type="ECO:0000313" key="2">
    <source>
        <dbReference type="EMBL" id="OAB88045.1"/>
    </source>
</evidence>
<feature type="transmembrane region" description="Helical" evidence="1">
    <location>
        <begin position="74"/>
        <end position="103"/>
    </location>
</feature>
<organism evidence="2 3">
    <name type="scientific">Janibacter melonis</name>
    <dbReference type="NCBI Taxonomy" id="262209"/>
    <lineage>
        <taxon>Bacteria</taxon>
        <taxon>Bacillati</taxon>
        <taxon>Actinomycetota</taxon>
        <taxon>Actinomycetes</taxon>
        <taxon>Micrococcales</taxon>
        <taxon>Intrasporangiaceae</taxon>
        <taxon>Janibacter</taxon>
    </lineage>
</organism>
<reference evidence="2 3" key="1">
    <citation type="submission" date="2016-01" db="EMBL/GenBank/DDBJ databases">
        <title>Janibacter melonis strain CD11_4 genome sequencing and assembly.</title>
        <authorList>
            <person name="Nair G.R."/>
            <person name="Kaur G."/>
            <person name="Chander A.M."/>
            <person name="Mayilraj S."/>
        </authorList>
    </citation>
    <scope>NUCLEOTIDE SEQUENCE [LARGE SCALE GENOMIC DNA]</scope>
    <source>
        <strain evidence="2 3">CD11-4</strain>
    </source>
</reference>
<keyword evidence="3" id="KW-1185">Reference proteome</keyword>
<gene>
    <name evidence="2" type="ORF">AWH69_08590</name>
</gene>
<keyword evidence="1" id="KW-0812">Transmembrane</keyword>
<dbReference type="EMBL" id="LQZG01000002">
    <property type="protein sequence ID" value="OAB88045.1"/>
    <property type="molecule type" value="Genomic_DNA"/>
</dbReference>
<keyword evidence="1" id="KW-0472">Membrane</keyword>
<feature type="transmembrane region" description="Helical" evidence="1">
    <location>
        <begin position="109"/>
        <end position="133"/>
    </location>
</feature>
<dbReference type="STRING" id="262209.AWH69_08590"/>
<feature type="transmembrane region" description="Helical" evidence="1">
    <location>
        <begin position="179"/>
        <end position="204"/>
    </location>
</feature>
<comment type="caution">
    <text evidence="2">The sequence shown here is derived from an EMBL/GenBank/DDBJ whole genome shotgun (WGS) entry which is preliminary data.</text>
</comment>
<name>A0A176QEC5_9MICO</name>
<sequence>MLATTVAGITLLQLHLRRGDWVGWTPGTISAWTSAVAVGPPSVTAAVAGWWSGAPRRCGLDLWLPGARRRQRRAATAAAIGAGLWAAVGALGSLAVALCTTLVRGGALATPWGATTFAVLGVILSLLCVAAAAGLAAVRLPAGIVMPAAVVLPYMWYFVTAGYGSGTSAATVGPADGIVWDFVATSTTTTALRALFWAALTLVLVSALRRSRLRHLARWSLGAVTALVILGGFATADIPGAQDVTCDGTSPAICLTANQEASRPEVTAATQQALNHLPAAARLPAISSMDSPTGAAHPVLPPSKVVDPEVLAGHIGVETMLAGCRDGARGRVGAEALLHWWWTANELPLDEPIYPGAPIAGDLSPEALAASTRVARMSADERDRLLTRLTPSIVSCTVRATDLR</sequence>
<feature type="transmembrane region" description="Helical" evidence="1">
    <location>
        <begin position="140"/>
        <end position="159"/>
    </location>
</feature>
<dbReference type="RefSeq" id="WP_068274008.1">
    <property type="nucleotide sequence ID" value="NZ_LQZG01000002.1"/>
</dbReference>
<proteinExistence type="predicted"/>
<evidence type="ECO:0000256" key="1">
    <source>
        <dbReference type="SAM" id="Phobius"/>
    </source>
</evidence>
<dbReference type="AlphaFoldDB" id="A0A176QEC5"/>
<evidence type="ECO:0000313" key="3">
    <source>
        <dbReference type="Proteomes" id="UP000076976"/>
    </source>
</evidence>